<gene>
    <name evidence="1" type="ORF">V1525DRAFT_415343</name>
</gene>
<name>A0ACC3SQ62_LIPKO</name>
<keyword evidence="2" id="KW-1185">Reference proteome</keyword>
<protein>
    <submittedName>
        <fullName evidence="1">Uncharacterized protein</fullName>
    </submittedName>
</protein>
<evidence type="ECO:0000313" key="1">
    <source>
        <dbReference type="EMBL" id="KAK9233791.1"/>
    </source>
</evidence>
<proteinExistence type="predicted"/>
<sequence length="76" mass="8396">MPAPVALCLAWIFEKVAKILKKESSLTVNDLRDGFAQRWFDITAAKDVLGYVPTTSVEQGLKETAKGYMFGKEGSQ</sequence>
<accession>A0ACC3SQ62</accession>
<evidence type="ECO:0000313" key="2">
    <source>
        <dbReference type="Proteomes" id="UP001433508"/>
    </source>
</evidence>
<organism evidence="1 2">
    <name type="scientific">Lipomyces kononenkoae</name>
    <name type="common">Yeast</name>
    <dbReference type="NCBI Taxonomy" id="34357"/>
    <lineage>
        <taxon>Eukaryota</taxon>
        <taxon>Fungi</taxon>
        <taxon>Dikarya</taxon>
        <taxon>Ascomycota</taxon>
        <taxon>Saccharomycotina</taxon>
        <taxon>Lipomycetes</taxon>
        <taxon>Lipomycetales</taxon>
        <taxon>Lipomycetaceae</taxon>
        <taxon>Lipomyces</taxon>
    </lineage>
</organism>
<reference evidence="2" key="1">
    <citation type="journal article" date="2024" name="Front. Bioeng. Biotechnol.">
        <title>Genome-scale model development and genomic sequencing of the oleaginous clade Lipomyces.</title>
        <authorList>
            <person name="Czajka J.J."/>
            <person name="Han Y."/>
            <person name="Kim J."/>
            <person name="Mondo S.J."/>
            <person name="Hofstad B.A."/>
            <person name="Robles A."/>
            <person name="Haridas S."/>
            <person name="Riley R."/>
            <person name="LaButti K."/>
            <person name="Pangilinan J."/>
            <person name="Andreopoulos W."/>
            <person name="Lipzen A."/>
            <person name="Yan J."/>
            <person name="Wang M."/>
            <person name="Ng V."/>
            <person name="Grigoriev I.V."/>
            <person name="Spatafora J.W."/>
            <person name="Magnuson J.K."/>
            <person name="Baker S.E."/>
            <person name="Pomraning K.R."/>
        </authorList>
    </citation>
    <scope>NUCLEOTIDE SEQUENCE [LARGE SCALE GENOMIC DNA]</scope>
    <source>
        <strain evidence="2">CBS 7786</strain>
    </source>
</reference>
<dbReference type="EMBL" id="MU971594">
    <property type="protein sequence ID" value="KAK9233791.1"/>
    <property type="molecule type" value="Genomic_DNA"/>
</dbReference>
<dbReference type="Proteomes" id="UP001433508">
    <property type="component" value="Unassembled WGS sequence"/>
</dbReference>
<comment type="caution">
    <text evidence="1">The sequence shown here is derived from an EMBL/GenBank/DDBJ whole genome shotgun (WGS) entry which is preliminary data.</text>
</comment>